<accession>Q7V2W0</accession>
<protein>
    <recommendedName>
        <fullName evidence="3">DUF4090 domain-containing protein</fullName>
    </recommendedName>
</protein>
<dbReference type="AlphaFoldDB" id="Q7V2W0"/>
<gene>
    <name evidence="1" type="ordered locus">PMM0346</name>
</gene>
<sequence length="99" mass="11466">MFSINKSNFMKKIGMQAVDEAIENGIDLDGTPIPSKMLELYNRIMSEENKRERSGVKKSMRNRCVKTGSKHFDKETLDQLLIDSGWEGLKEKEILFFYS</sequence>
<reference evidence="1 2" key="1">
    <citation type="journal article" date="2003" name="Nature">
        <title>Genome divergence in two Prochlorococcus ecotypes reflects oceanic niche differentiation.</title>
        <authorList>
            <person name="Rocap G."/>
            <person name="Larimer F.W."/>
            <person name="Lamerdin J.E."/>
            <person name="Malfatti S."/>
            <person name="Chain P."/>
            <person name="Ahlgren N.A."/>
            <person name="Arellano A."/>
            <person name="Coleman M."/>
            <person name="Hauser L."/>
            <person name="Hess W.R."/>
            <person name="Johnson Z.I."/>
            <person name="Land M.L."/>
            <person name="Lindell D."/>
            <person name="Post A.F."/>
            <person name="Regala W."/>
            <person name="Shah M."/>
            <person name="Shaw S.L."/>
            <person name="Steglich C."/>
            <person name="Sullivan M.B."/>
            <person name="Ting C.S."/>
            <person name="Tolonen A."/>
            <person name="Webb E.A."/>
            <person name="Zinser E.R."/>
            <person name="Chisholm S.W."/>
        </authorList>
    </citation>
    <scope>NUCLEOTIDE SEQUENCE [LARGE SCALE GENOMIC DNA]</scope>
    <source>
        <strain evidence="2">CCMP1986 / NIES-2087 / MED4</strain>
    </source>
</reference>
<evidence type="ECO:0000313" key="1">
    <source>
        <dbReference type="EMBL" id="CAE18805.1"/>
    </source>
</evidence>
<organism evidence="1 2">
    <name type="scientific">Prochlorococcus marinus subsp. pastoris (strain CCMP1986 / NIES-2087 / MED4)</name>
    <dbReference type="NCBI Taxonomy" id="59919"/>
    <lineage>
        <taxon>Bacteria</taxon>
        <taxon>Bacillati</taxon>
        <taxon>Cyanobacteriota</taxon>
        <taxon>Cyanophyceae</taxon>
        <taxon>Synechococcales</taxon>
        <taxon>Prochlorococcaceae</taxon>
        <taxon>Prochlorococcus</taxon>
    </lineage>
</organism>
<dbReference type="HOGENOM" id="CLU_161318_0_0_3"/>
<name>Q7V2W0_PROMP</name>
<dbReference type="KEGG" id="pmm:PMM0346"/>
<dbReference type="STRING" id="59919.PMM0346"/>
<dbReference type="Pfam" id="PF13319">
    <property type="entry name" value="DUF4090"/>
    <property type="match status" value="1"/>
</dbReference>
<dbReference type="InterPro" id="IPR025149">
    <property type="entry name" value="DUF4090"/>
</dbReference>
<proteinExistence type="predicted"/>
<evidence type="ECO:0000313" key="2">
    <source>
        <dbReference type="Proteomes" id="UP000001026"/>
    </source>
</evidence>
<dbReference type="EMBL" id="BX548174">
    <property type="protein sequence ID" value="CAE18805.1"/>
    <property type="molecule type" value="Genomic_DNA"/>
</dbReference>
<dbReference type="eggNOG" id="ENOG5031D1H">
    <property type="taxonomic scope" value="Bacteria"/>
</dbReference>
<evidence type="ECO:0008006" key="3">
    <source>
        <dbReference type="Google" id="ProtNLM"/>
    </source>
</evidence>
<dbReference type="Proteomes" id="UP000001026">
    <property type="component" value="Chromosome"/>
</dbReference>